<evidence type="ECO:0008006" key="3">
    <source>
        <dbReference type="Google" id="ProtNLM"/>
    </source>
</evidence>
<accession>A0ABQ3MHL6</accession>
<dbReference type="Proteomes" id="UP000605568">
    <property type="component" value="Unassembled WGS sequence"/>
</dbReference>
<keyword evidence="2" id="KW-1185">Reference proteome</keyword>
<comment type="caution">
    <text evidence="1">The sequence shown here is derived from an EMBL/GenBank/DDBJ whole genome shotgun (WGS) entry which is preliminary data.</text>
</comment>
<proteinExistence type="predicted"/>
<dbReference type="EMBL" id="BNAR01000007">
    <property type="protein sequence ID" value="GHH46819.1"/>
    <property type="molecule type" value="Genomic_DNA"/>
</dbReference>
<evidence type="ECO:0000313" key="1">
    <source>
        <dbReference type="EMBL" id="GHH46819.1"/>
    </source>
</evidence>
<reference evidence="2" key="1">
    <citation type="journal article" date="2019" name="Int. J. Syst. Evol. Microbiol.">
        <title>The Global Catalogue of Microorganisms (GCM) 10K type strain sequencing project: providing services to taxonomists for standard genome sequencing and annotation.</title>
        <authorList>
            <consortium name="The Broad Institute Genomics Platform"/>
            <consortium name="The Broad Institute Genome Sequencing Center for Infectious Disease"/>
            <person name="Wu L."/>
            <person name="Ma J."/>
        </authorList>
    </citation>
    <scope>NUCLEOTIDE SEQUENCE [LARGE SCALE GENOMIC DNA]</scope>
    <source>
        <strain evidence="2">CGMCC 4.7367</strain>
    </source>
</reference>
<name>A0ABQ3MHL6_9PSEU</name>
<gene>
    <name evidence="1" type="ORF">GCM10017774_50330</name>
</gene>
<evidence type="ECO:0000313" key="2">
    <source>
        <dbReference type="Proteomes" id="UP000605568"/>
    </source>
</evidence>
<organism evidence="1 2">
    <name type="scientific">Lentzea cavernae</name>
    <dbReference type="NCBI Taxonomy" id="2020703"/>
    <lineage>
        <taxon>Bacteria</taxon>
        <taxon>Bacillati</taxon>
        <taxon>Actinomycetota</taxon>
        <taxon>Actinomycetes</taxon>
        <taxon>Pseudonocardiales</taxon>
        <taxon>Pseudonocardiaceae</taxon>
        <taxon>Lentzea</taxon>
    </lineage>
</organism>
<sequence>MSGSCFGAAPAAGVSTMLVAISAPVTAAIPPLKYFLTVWISFCPRTAGWGRACIRGEGVKPAFNTPG</sequence>
<protein>
    <recommendedName>
        <fullName evidence="3">Secreted protein</fullName>
    </recommendedName>
</protein>